<evidence type="ECO:0000313" key="2">
    <source>
        <dbReference type="Proteomes" id="UP000187203"/>
    </source>
</evidence>
<dbReference type="AlphaFoldDB" id="A0A1R3KTA2"/>
<keyword evidence="2" id="KW-1185">Reference proteome</keyword>
<proteinExistence type="predicted"/>
<gene>
    <name evidence="1" type="ORF">COLO4_04664</name>
</gene>
<dbReference type="Proteomes" id="UP000187203">
    <property type="component" value="Unassembled WGS sequence"/>
</dbReference>
<name>A0A1R3KTA2_9ROSI</name>
<organism evidence="1 2">
    <name type="scientific">Corchorus olitorius</name>
    <dbReference type="NCBI Taxonomy" id="93759"/>
    <lineage>
        <taxon>Eukaryota</taxon>
        <taxon>Viridiplantae</taxon>
        <taxon>Streptophyta</taxon>
        <taxon>Embryophyta</taxon>
        <taxon>Tracheophyta</taxon>
        <taxon>Spermatophyta</taxon>
        <taxon>Magnoliopsida</taxon>
        <taxon>eudicotyledons</taxon>
        <taxon>Gunneridae</taxon>
        <taxon>Pentapetalae</taxon>
        <taxon>rosids</taxon>
        <taxon>malvids</taxon>
        <taxon>Malvales</taxon>
        <taxon>Malvaceae</taxon>
        <taxon>Grewioideae</taxon>
        <taxon>Apeibeae</taxon>
        <taxon>Corchorus</taxon>
    </lineage>
</organism>
<comment type="caution">
    <text evidence="1">The sequence shown here is derived from an EMBL/GenBank/DDBJ whole genome shotgun (WGS) entry which is preliminary data.</text>
</comment>
<sequence>MQTGMRDNSIQSTRGWGFPTGGFVSVCRVGVTECVQ</sequence>
<accession>A0A1R3KTA2</accession>
<evidence type="ECO:0000313" key="1">
    <source>
        <dbReference type="EMBL" id="OMP10269.1"/>
    </source>
</evidence>
<reference evidence="2" key="1">
    <citation type="submission" date="2013-09" db="EMBL/GenBank/DDBJ databases">
        <title>Corchorus olitorius genome sequencing.</title>
        <authorList>
            <person name="Alam M."/>
            <person name="Haque M.S."/>
            <person name="Islam M.S."/>
            <person name="Emdad E.M."/>
            <person name="Islam M.M."/>
            <person name="Ahmed B."/>
            <person name="Halim A."/>
            <person name="Hossen Q.M.M."/>
            <person name="Hossain M.Z."/>
            <person name="Ahmed R."/>
            <person name="Khan M.M."/>
            <person name="Islam R."/>
            <person name="Rashid M.M."/>
            <person name="Khan S.A."/>
            <person name="Rahman M.S."/>
            <person name="Alam M."/>
            <person name="Yahiya A.S."/>
            <person name="Khan M.S."/>
            <person name="Azam M.S."/>
            <person name="Haque T."/>
            <person name="Lashkar M.Z.H."/>
            <person name="Akhand A.I."/>
            <person name="Morshed G."/>
            <person name="Roy S."/>
            <person name="Uddin K.S."/>
            <person name="Rabeya T."/>
            <person name="Hossain A.S."/>
            <person name="Chowdhury A."/>
            <person name="Snigdha A.R."/>
            <person name="Mortoza M.S."/>
            <person name="Matin S.A."/>
            <person name="Hoque S.M.E."/>
            <person name="Islam M.K."/>
            <person name="Roy D.K."/>
            <person name="Haider R."/>
            <person name="Moosa M.M."/>
            <person name="Elias S.M."/>
            <person name="Hasan A.M."/>
            <person name="Jahan S."/>
            <person name="Shafiuddin M."/>
            <person name="Mahmood N."/>
            <person name="Shommy N.S."/>
        </authorList>
    </citation>
    <scope>NUCLEOTIDE SEQUENCE [LARGE SCALE GENOMIC DNA]</scope>
    <source>
        <strain evidence="2">cv. O-4</strain>
    </source>
</reference>
<protein>
    <submittedName>
        <fullName evidence="1">Uncharacterized protein</fullName>
    </submittedName>
</protein>
<dbReference type="EMBL" id="AWUE01011958">
    <property type="protein sequence ID" value="OMP10269.1"/>
    <property type="molecule type" value="Genomic_DNA"/>
</dbReference>